<dbReference type="InterPro" id="IPR036866">
    <property type="entry name" value="RibonucZ/Hydroxyglut_hydro"/>
</dbReference>
<feature type="region of interest" description="Disordered" evidence="1">
    <location>
        <begin position="22"/>
        <end position="62"/>
    </location>
</feature>
<feature type="chain" id="PRO_5032407273" evidence="2">
    <location>
        <begin position="18"/>
        <end position="880"/>
    </location>
</feature>
<dbReference type="SUPFAM" id="SSF53335">
    <property type="entry name" value="S-adenosyl-L-methionine-dependent methyltransferases"/>
    <property type="match status" value="1"/>
</dbReference>
<feature type="region of interest" description="Disordered" evidence="1">
    <location>
        <begin position="195"/>
        <end position="255"/>
    </location>
</feature>
<feature type="compositionally biased region" description="Acidic residues" evidence="1">
    <location>
        <begin position="51"/>
        <end position="62"/>
    </location>
</feature>
<evidence type="ECO:0000313" key="4">
    <source>
        <dbReference type="EMBL" id="CAE7803685.1"/>
    </source>
</evidence>
<dbReference type="AlphaFoldDB" id="A0A812YZN4"/>
<name>A0A812YZN4_9DINO</name>
<feature type="compositionally biased region" description="Gly residues" evidence="1">
    <location>
        <begin position="22"/>
        <end position="31"/>
    </location>
</feature>
<dbReference type="SUPFAM" id="SSF56281">
    <property type="entry name" value="Metallo-hydrolase/oxidoreductase"/>
    <property type="match status" value="1"/>
</dbReference>
<dbReference type="Proteomes" id="UP000601435">
    <property type="component" value="Unassembled WGS sequence"/>
</dbReference>
<organism evidence="4 5">
    <name type="scientific">Symbiodinium necroappetens</name>
    <dbReference type="NCBI Taxonomy" id="1628268"/>
    <lineage>
        <taxon>Eukaryota</taxon>
        <taxon>Sar</taxon>
        <taxon>Alveolata</taxon>
        <taxon>Dinophyceae</taxon>
        <taxon>Suessiales</taxon>
        <taxon>Symbiodiniaceae</taxon>
        <taxon>Symbiodinium</taxon>
    </lineage>
</organism>
<proteinExistence type="predicted"/>
<evidence type="ECO:0000313" key="5">
    <source>
        <dbReference type="Proteomes" id="UP000601435"/>
    </source>
</evidence>
<accession>A0A812YZN4</accession>
<dbReference type="EMBL" id="CAJNJA010044682">
    <property type="protein sequence ID" value="CAE7803685.1"/>
    <property type="molecule type" value="Genomic_DNA"/>
</dbReference>
<sequence>MLIFVVMCAALRALSGGEEVFEGGGGEGELEGGAHGDADGFAVEGVGGSCGEEDASGAEGEGGAEDAADVVVVGEAAAVDVEADDGVHDGLGGDVDGGFARERVEGVGDLVVGGVVEEDAFDGETGGSGEGGEDESALGHEGAAIADKIGVPHVAIGCDARVVQVVDAISRMITPRALVCTSLVAVLALSGCGESGEPAASESASAGGDLPSPFDVEPQGTLPGSDPEAQRRAAERAQAARVQAESDAGESLAGMDSFRAGGVSFEIPEGWTARMPSSSMRAAELVIPAGESGGEAGVLAVFAGIMGTVDQNINRWIGQVRDPESPAVRESREVGGLTVHTVVVTGTYDAGMMAGGTGPQAGTTLLGDGAEGGARGEPRGVAGVDRQRVGGGLRAVGERALNKYDLYELCVQSPEMSARFVDALLGGKPATIGEEFCGPASIAREYVALGGSRHAIATDADPEPIAHARVRAGEDLGEAERERLSFCVRDVREEASPVRALVAMNFALCELTDRAGLVEYLGHAHSRLTEGGVYVADLYGGEHAFATGVAEVVFETGAGDVVYEWKQVAASPLTGRVRNEIDFTLPGGEKLERAFVYDWRLWSPAELADAFREAGFSRVEFHAGYGGAVDEDGAPMPEAVGEDDELGDEWVIFVVDKRLRTGAALAWTDARGQERVVLIDTTPDLRQQALREGFERCDAILYTHNHVDHIFGLDEVRRFNAVMRAPIDIYAEDYVLDSLKRVYKHVFDKAANVNDSFVATLIAHEMRPERSFELFGLRVTPLRFLHGRLPILGFRFDRADGVDDPNFPLAYGTDVSAIPTETWPELEGVKTLVLDALRERHHPTHFNLDQALSAAARIGPERAWFIHIGHEMKHAEISER</sequence>
<feature type="compositionally biased region" description="Low complexity" evidence="1">
    <location>
        <begin position="195"/>
        <end position="208"/>
    </location>
</feature>
<dbReference type="Gene3D" id="2.20.25.110">
    <property type="entry name" value="S-adenosyl-L-methionine-dependent methyltransferases"/>
    <property type="match status" value="1"/>
</dbReference>
<evidence type="ECO:0000256" key="1">
    <source>
        <dbReference type="SAM" id="MobiDB-lite"/>
    </source>
</evidence>
<gene>
    <name evidence="4" type="primary">lipB</name>
    <name evidence="4" type="ORF">SNEC2469_LOCUS23744</name>
</gene>
<comment type="caution">
    <text evidence="4">The sequence shown here is derived from an EMBL/GenBank/DDBJ whole genome shotgun (WGS) entry which is preliminary data.</text>
</comment>
<dbReference type="PANTHER" id="PTHR42663:SF6">
    <property type="entry name" value="HYDROLASE C777.06C-RELATED"/>
    <property type="match status" value="1"/>
</dbReference>
<protein>
    <submittedName>
        <fullName evidence="4">LipB protein</fullName>
    </submittedName>
</protein>
<dbReference type="OrthoDB" id="341300at2759"/>
<dbReference type="Gene3D" id="3.40.50.150">
    <property type="entry name" value="Vaccinia Virus protein VP39"/>
    <property type="match status" value="1"/>
</dbReference>
<dbReference type="InterPro" id="IPR001279">
    <property type="entry name" value="Metallo-B-lactamas"/>
</dbReference>
<feature type="compositionally biased region" description="Low complexity" evidence="1">
    <location>
        <begin position="236"/>
        <end position="245"/>
    </location>
</feature>
<dbReference type="Pfam" id="PF12706">
    <property type="entry name" value="Lactamase_B_2"/>
    <property type="match status" value="1"/>
</dbReference>
<feature type="non-terminal residue" evidence="4">
    <location>
        <position position="880"/>
    </location>
</feature>
<dbReference type="Gene3D" id="3.60.15.10">
    <property type="entry name" value="Ribonuclease Z/Hydroxyacylglutathione hydrolase-like"/>
    <property type="match status" value="1"/>
</dbReference>
<keyword evidence="5" id="KW-1185">Reference proteome</keyword>
<feature type="signal peptide" evidence="2">
    <location>
        <begin position="1"/>
        <end position="17"/>
    </location>
</feature>
<keyword evidence="2" id="KW-0732">Signal</keyword>
<dbReference type="PANTHER" id="PTHR42663">
    <property type="entry name" value="HYDROLASE C777.06C-RELATED-RELATED"/>
    <property type="match status" value="1"/>
</dbReference>
<feature type="domain" description="Metallo-beta-lactamase" evidence="3">
    <location>
        <begin position="675"/>
        <end position="868"/>
    </location>
</feature>
<evidence type="ECO:0000256" key="2">
    <source>
        <dbReference type="SAM" id="SignalP"/>
    </source>
</evidence>
<reference evidence="4" key="1">
    <citation type="submission" date="2021-02" db="EMBL/GenBank/DDBJ databases">
        <authorList>
            <person name="Dougan E. K."/>
            <person name="Rhodes N."/>
            <person name="Thang M."/>
            <person name="Chan C."/>
        </authorList>
    </citation>
    <scope>NUCLEOTIDE SEQUENCE</scope>
</reference>
<evidence type="ECO:0000259" key="3">
    <source>
        <dbReference type="Pfam" id="PF12706"/>
    </source>
</evidence>
<dbReference type="CDD" id="cd16279">
    <property type="entry name" value="metallo-hydrolase-like_MBL-fold"/>
    <property type="match status" value="1"/>
</dbReference>
<dbReference type="InterPro" id="IPR029063">
    <property type="entry name" value="SAM-dependent_MTases_sf"/>
</dbReference>